<dbReference type="PANTHER" id="PTHR32063">
    <property type="match status" value="1"/>
</dbReference>
<dbReference type="EMBL" id="JABFHI010000004">
    <property type="protein sequence ID" value="NOG32185.1"/>
    <property type="molecule type" value="Genomic_DNA"/>
</dbReference>
<dbReference type="PANTHER" id="PTHR32063:SF16">
    <property type="entry name" value="CATION EFFLUX SYSTEM (ACRB_ACRD_ACRF FAMILY)"/>
    <property type="match status" value="1"/>
</dbReference>
<dbReference type="Gene3D" id="1.20.1640.10">
    <property type="entry name" value="Multidrug efflux transporter AcrB transmembrane domain"/>
    <property type="match status" value="2"/>
</dbReference>
<dbReference type="GO" id="GO:0005886">
    <property type="term" value="C:plasma membrane"/>
    <property type="evidence" value="ECO:0007669"/>
    <property type="project" value="TreeGrafter"/>
</dbReference>
<keyword evidence="3" id="KW-1185">Reference proteome</keyword>
<dbReference type="GO" id="GO:0042910">
    <property type="term" value="F:xenobiotic transmembrane transporter activity"/>
    <property type="evidence" value="ECO:0007669"/>
    <property type="project" value="TreeGrafter"/>
</dbReference>
<keyword evidence="1" id="KW-1133">Transmembrane helix</keyword>
<dbReference type="InterPro" id="IPR001036">
    <property type="entry name" value="Acrflvin-R"/>
</dbReference>
<reference evidence="2 3" key="1">
    <citation type="submission" date="2020-05" db="EMBL/GenBank/DDBJ databases">
        <authorList>
            <person name="Ruan W."/>
            <person name="Jeon C.O."/>
            <person name="Chun B.H."/>
        </authorList>
    </citation>
    <scope>NUCLEOTIDE SEQUENCE [LARGE SCALE GENOMIC DNA]</scope>
    <source>
        <strain evidence="2 3">TBZ9</strain>
    </source>
</reference>
<dbReference type="AlphaFoldDB" id="A0A7Y3TYP7"/>
<keyword evidence="1" id="KW-0812">Transmembrane</keyword>
<feature type="transmembrane region" description="Helical" evidence="1">
    <location>
        <begin position="7"/>
        <end position="30"/>
    </location>
</feature>
<evidence type="ECO:0000256" key="1">
    <source>
        <dbReference type="SAM" id="Phobius"/>
    </source>
</evidence>
<feature type="transmembrane region" description="Helical" evidence="1">
    <location>
        <begin position="79"/>
        <end position="98"/>
    </location>
</feature>
<gene>
    <name evidence="2" type="ORF">HLB35_11225</name>
</gene>
<reference evidence="2 3" key="2">
    <citation type="submission" date="2020-06" db="EMBL/GenBank/DDBJ databases">
        <title>Halomonas songnenensis sp. nov., a moderately halophilic bacterium isolated from saline and alkaline soils.</title>
        <authorList>
            <person name="Jiang J."/>
            <person name="Pan Y."/>
        </authorList>
    </citation>
    <scope>NUCLEOTIDE SEQUENCE [LARGE SCALE GENOMIC DNA]</scope>
    <source>
        <strain evidence="2 3">TBZ9</strain>
    </source>
</reference>
<proteinExistence type="predicted"/>
<dbReference type="Gene3D" id="3.30.70.1430">
    <property type="entry name" value="Multidrug efflux transporter AcrB pore domain"/>
    <property type="match status" value="1"/>
</dbReference>
<name>A0A7Y3TYP7_9GAMM</name>
<organism evidence="2 3">
    <name type="scientific">Vreelandella azerica</name>
    <dbReference type="NCBI Taxonomy" id="2732867"/>
    <lineage>
        <taxon>Bacteria</taxon>
        <taxon>Pseudomonadati</taxon>
        <taxon>Pseudomonadota</taxon>
        <taxon>Gammaproteobacteria</taxon>
        <taxon>Oceanospirillales</taxon>
        <taxon>Halomonadaceae</taxon>
        <taxon>Vreelandella</taxon>
    </lineage>
</organism>
<dbReference type="Pfam" id="PF00873">
    <property type="entry name" value="ACR_tran"/>
    <property type="match status" value="1"/>
</dbReference>
<dbReference type="Proteomes" id="UP000588806">
    <property type="component" value="Unassembled WGS sequence"/>
</dbReference>
<protein>
    <submittedName>
        <fullName evidence="2">Efflux RND transporter permease subunit</fullName>
    </submittedName>
</protein>
<comment type="caution">
    <text evidence="2">The sequence shown here is derived from an EMBL/GenBank/DDBJ whole genome shotgun (WGS) entry which is preliminary data.</text>
</comment>
<sequence>MGQYIRAIPLGASAAVLFSLLVALTITPYFGYRLLKVKQSESDEKEEQQSHKERGEDSPFVVRYRCLLAPFVRSAILRWFFYLGLVILLLLSLALVATRSVQIGLTPLLDRNLFAVKVELPATATLTESLGVASDLNRQLRQLPEVRAVTLYAGLTPPMIYPPETLTAPTDKAPRDLTLHVSLVPDSSVTARATRSAGRWLNSLAAGWRLTRPLAI</sequence>
<accession>A0A7Y3TYP7</accession>
<evidence type="ECO:0000313" key="3">
    <source>
        <dbReference type="Proteomes" id="UP000588806"/>
    </source>
</evidence>
<keyword evidence="1" id="KW-0472">Membrane</keyword>
<evidence type="ECO:0000313" key="2">
    <source>
        <dbReference type="EMBL" id="NOG32185.1"/>
    </source>
</evidence>